<proteinExistence type="predicted"/>
<evidence type="ECO:0000313" key="1">
    <source>
        <dbReference type="EMBL" id="GKV34978.1"/>
    </source>
</evidence>
<name>A0AAV5LCJ9_9ROSI</name>
<comment type="caution">
    <text evidence="1">The sequence shown here is derived from an EMBL/GenBank/DDBJ whole genome shotgun (WGS) entry which is preliminary data.</text>
</comment>
<dbReference type="AlphaFoldDB" id="A0AAV5LCJ9"/>
<keyword evidence="2" id="KW-1185">Reference proteome</keyword>
<evidence type="ECO:0000313" key="2">
    <source>
        <dbReference type="Proteomes" id="UP001054252"/>
    </source>
</evidence>
<sequence>MASYCLSCLHSTHGSSLTFNLGHPSSSATLPLILKLSNANLQVSISCSF</sequence>
<reference evidence="1 2" key="1">
    <citation type="journal article" date="2021" name="Commun. Biol.">
        <title>The genome of Shorea leprosula (Dipterocarpaceae) highlights the ecological relevance of drought in aseasonal tropical rainforests.</title>
        <authorList>
            <person name="Ng K.K.S."/>
            <person name="Kobayashi M.J."/>
            <person name="Fawcett J.A."/>
            <person name="Hatakeyama M."/>
            <person name="Paape T."/>
            <person name="Ng C.H."/>
            <person name="Ang C.C."/>
            <person name="Tnah L.H."/>
            <person name="Lee C.T."/>
            <person name="Nishiyama T."/>
            <person name="Sese J."/>
            <person name="O'Brien M.J."/>
            <person name="Copetti D."/>
            <person name="Mohd Noor M.I."/>
            <person name="Ong R.C."/>
            <person name="Putra M."/>
            <person name="Sireger I.Z."/>
            <person name="Indrioko S."/>
            <person name="Kosugi Y."/>
            <person name="Izuno A."/>
            <person name="Isagi Y."/>
            <person name="Lee S.L."/>
            <person name="Shimizu K.K."/>
        </authorList>
    </citation>
    <scope>NUCLEOTIDE SEQUENCE [LARGE SCALE GENOMIC DNA]</scope>
    <source>
        <strain evidence="1">214</strain>
    </source>
</reference>
<accession>A0AAV5LCJ9</accession>
<organism evidence="1 2">
    <name type="scientific">Rubroshorea leprosula</name>
    <dbReference type="NCBI Taxonomy" id="152421"/>
    <lineage>
        <taxon>Eukaryota</taxon>
        <taxon>Viridiplantae</taxon>
        <taxon>Streptophyta</taxon>
        <taxon>Embryophyta</taxon>
        <taxon>Tracheophyta</taxon>
        <taxon>Spermatophyta</taxon>
        <taxon>Magnoliopsida</taxon>
        <taxon>eudicotyledons</taxon>
        <taxon>Gunneridae</taxon>
        <taxon>Pentapetalae</taxon>
        <taxon>rosids</taxon>
        <taxon>malvids</taxon>
        <taxon>Malvales</taxon>
        <taxon>Dipterocarpaceae</taxon>
        <taxon>Rubroshorea</taxon>
    </lineage>
</organism>
<gene>
    <name evidence="1" type="ORF">SLEP1_g43304</name>
</gene>
<dbReference type="Proteomes" id="UP001054252">
    <property type="component" value="Unassembled WGS sequence"/>
</dbReference>
<dbReference type="EMBL" id="BPVZ01000108">
    <property type="protein sequence ID" value="GKV34978.1"/>
    <property type="molecule type" value="Genomic_DNA"/>
</dbReference>
<protein>
    <submittedName>
        <fullName evidence="1">Uncharacterized protein</fullName>
    </submittedName>
</protein>